<dbReference type="Proteomes" id="UP000095192">
    <property type="component" value="Unassembled WGS sequence"/>
</dbReference>
<keyword evidence="4" id="KW-1185">Reference proteome</keyword>
<evidence type="ECO:0000256" key="2">
    <source>
        <dbReference type="SAM" id="Phobius"/>
    </source>
</evidence>
<feature type="transmembrane region" description="Helical" evidence="2">
    <location>
        <begin position="216"/>
        <end position="237"/>
    </location>
</feature>
<evidence type="ECO:0000256" key="1">
    <source>
        <dbReference type="SAM" id="MobiDB-lite"/>
    </source>
</evidence>
<dbReference type="InParanoid" id="A0A1D3D143"/>
<feature type="region of interest" description="Disordered" evidence="1">
    <location>
        <begin position="40"/>
        <end position="62"/>
    </location>
</feature>
<dbReference type="EMBL" id="JROU02001181">
    <property type="protein sequence ID" value="OEH77168.1"/>
    <property type="molecule type" value="Genomic_DNA"/>
</dbReference>
<protein>
    <recommendedName>
        <fullName evidence="5">Transmembrane protein</fullName>
    </recommendedName>
</protein>
<evidence type="ECO:0000313" key="3">
    <source>
        <dbReference type="EMBL" id="OEH77168.1"/>
    </source>
</evidence>
<accession>A0A1D3D143</accession>
<feature type="transmembrane region" description="Helical" evidence="2">
    <location>
        <begin position="12"/>
        <end position="29"/>
    </location>
</feature>
<name>A0A1D3D143_9EIME</name>
<dbReference type="VEuPathDB" id="ToxoDB:cyc_08447"/>
<evidence type="ECO:0008006" key="5">
    <source>
        <dbReference type="Google" id="ProtNLM"/>
    </source>
</evidence>
<keyword evidence="2" id="KW-1133">Transmembrane helix</keyword>
<dbReference type="AlphaFoldDB" id="A0A1D3D143"/>
<evidence type="ECO:0000313" key="4">
    <source>
        <dbReference type="Proteomes" id="UP000095192"/>
    </source>
</evidence>
<keyword evidence="2" id="KW-0472">Membrane</keyword>
<comment type="caution">
    <text evidence="3">The sequence shown here is derived from an EMBL/GenBank/DDBJ whole genome shotgun (WGS) entry which is preliminary data.</text>
</comment>
<organism evidence="3 4">
    <name type="scientific">Cyclospora cayetanensis</name>
    <dbReference type="NCBI Taxonomy" id="88456"/>
    <lineage>
        <taxon>Eukaryota</taxon>
        <taxon>Sar</taxon>
        <taxon>Alveolata</taxon>
        <taxon>Apicomplexa</taxon>
        <taxon>Conoidasida</taxon>
        <taxon>Coccidia</taxon>
        <taxon>Eucoccidiorida</taxon>
        <taxon>Eimeriorina</taxon>
        <taxon>Eimeriidae</taxon>
        <taxon>Cyclospora</taxon>
    </lineage>
</organism>
<feature type="transmembrane region" description="Helical" evidence="2">
    <location>
        <begin position="187"/>
        <end position="210"/>
    </location>
</feature>
<gene>
    <name evidence="3" type="ORF">cyc_08447</name>
</gene>
<reference evidence="3 4" key="1">
    <citation type="journal article" date="2016" name="BMC Genomics">
        <title>Comparative genomics reveals Cyclospora cayetanensis possesses coccidia-like metabolism and invasion components but unique surface antigens.</title>
        <authorList>
            <person name="Liu S."/>
            <person name="Wang L."/>
            <person name="Zheng H."/>
            <person name="Xu Z."/>
            <person name="Roellig D.M."/>
            <person name="Li N."/>
            <person name="Frace M.A."/>
            <person name="Tang K."/>
            <person name="Arrowood M.J."/>
            <person name="Moss D.M."/>
            <person name="Zhang L."/>
            <person name="Feng Y."/>
            <person name="Xiao L."/>
        </authorList>
    </citation>
    <scope>NUCLEOTIDE SEQUENCE [LARGE SCALE GENOMIC DNA]</scope>
    <source>
        <strain evidence="3 4">CHN_HEN01</strain>
    </source>
</reference>
<sequence>MLIHFPFPPHIQLRFLCACLLSLTFAAALEPEITTSINSTTPLLDDSQSTVDSNQASSGDSLISLSEPPAYEAAHMDELISLWESQRDELTKSLPKLRGLKTALIASFLIGVFLFLDAVRAPRDLLFNLQNLNSYPDGGQSMLASSALALGVVLSGVVDILLSLRMRQVAKRGAPSAQLDKFKQRGIVQIVLSSFMLLSTIAAQVSMGLLAPLPLVGRNIVALVSSGLFLWGGLLYWNSFGLSDGE</sequence>
<feature type="transmembrane region" description="Helical" evidence="2">
    <location>
        <begin position="142"/>
        <end position="166"/>
    </location>
</feature>
<proteinExistence type="predicted"/>
<feature type="transmembrane region" description="Helical" evidence="2">
    <location>
        <begin position="102"/>
        <end position="122"/>
    </location>
</feature>
<keyword evidence="2" id="KW-0812">Transmembrane</keyword>